<evidence type="ECO:0000256" key="2">
    <source>
        <dbReference type="ARBA" id="ARBA00022845"/>
    </source>
</evidence>
<accession>A0A9D5CVW4</accession>
<dbReference type="InterPro" id="IPR016024">
    <property type="entry name" value="ARM-type_fold"/>
</dbReference>
<proteinExistence type="predicted"/>
<feature type="region of interest" description="Disordered" evidence="4">
    <location>
        <begin position="1"/>
        <end position="29"/>
    </location>
</feature>
<keyword evidence="1" id="KW-0677">Repeat</keyword>
<comment type="caution">
    <text evidence="5">The sequence shown here is derived from an EMBL/GenBank/DDBJ whole genome shotgun (WGS) entry which is preliminary data.</text>
</comment>
<organism evidence="5 6">
    <name type="scientific">Dioscorea zingiberensis</name>
    <dbReference type="NCBI Taxonomy" id="325984"/>
    <lineage>
        <taxon>Eukaryota</taxon>
        <taxon>Viridiplantae</taxon>
        <taxon>Streptophyta</taxon>
        <taxon>Embryophyta</taxon>
        <taxon>Tracheophyta</taxon>
        <taxon>Spermatophyta</taxon>
        <taxon>Magnoliopsida</taxon>
        <taxon>Liliopsida</taxon>
        <taxon>Dioscoreales</taxon>
        <taxon>Dioscoreaceae</taxon>
        <taxon>Dioscorea</taxon>
    </lineage>
</organism>
<dbReference type="AlphaFoldDB" id="A0A9D5CVW4"/>
<reference evidence="5" key="2">
    <citation type="journal article" date="2022" name="Hortic Res">
        <title>The genome of Dioscorea zingiberensis sheds light on the biosynthesis, origin and evolution of the medicinally important diosgenin saponins.</title>
        <authorList>
            <person name="Li Y."/>
            <person name="Tan C."/>
            <person name="Li Z."/>
            <person name="Guo J."/>
            <person name="Li S."/>
            <person name="Chen X."/>
            <person name="Wang C."/>
            <person name="Dai X."/>
            <person name="Yang H."/>
            <person name="Song W."/>
            <person name="Hou L."/>
            <person name="Xu J."/>
            <person name="Tong Z."/>
            <person name="Xu A."/>
            <person name="Yuan X."/>
            <person name="Wang W."/>
            <person name="Yang Q."/>
            <person name="Chen L."/>
            <person name="Sun Z."/>
            <person name="Wang K."/>
            <person name="Pan B."/>
            <person name="Chen J."/>
            <person name="Bao Y."/>
            <person name="Liu F."/>
            <person name="Qi X."/>
            <person name="Gang D.R."/>
            <person name="Wen J."/>
            <person name="Li J."/>
        </authorList>
    </citation>
    <scope>NUCLEOTIDE SEQUENCE</scope>
    <source>
        <strain evidence="5">Dzin_1.0</strain>
    </source>
</reference>
<name>A0A9D5CVW4_9LILI</name>
<keyword evidence="6" id="KW-1185">Reference proteome</keyword>
<dbReference type="GO" id="GO:0006417">
    <property type="term" value="P:regulation of translation"/>
    <property type="evidence" value="ECO:0007669"/>
    <property type="project" value="UniProtKB-KW"/>
</dbReference>
<dbReference type="PROSITE" id="PS50302">
    <property type="entry name" value="PUM"/>
    <property type="match status" value="1"/>
</dbReference>
<dbReference type="PANTHER" id="PTHR12537:SF13">
    <property type="entry name" value="PUMILIO HOMOLOGY DOMAIN FAMILY MEMBER 4"/>
    <property type="match status" value="1"/>
</dbReference>
<evidence type="ECO:0000256" key="4">
    <source>
        <dbReference type="SAM" id="MobiDB-lite"/>
    </source>
</evidence>
<feature type="region of interest" description="Disordered" evidence="4">
    <location>
        <begin position="58"/>
        <end position="83"/>
    </location>
</feature>
<gene>
    <name evidence="5" type="ORF">J5N97_008518</name>
</gene>
<evidence type="ECO:0000256" key="3">
    <source>
        <dbReference type="PROSITE-ProRule" id="PRU00317"/>
    </source>
</evidence>
<dbReference type="InterPro" id="IPR001313">
    <property type="entry name" value="Pumilio_RNA-bd_rpt"/>
</dbReference>
<reference evidence="5" key="1">
    <citation type="submission" date="2021-03" db="EMBL/GenBank/DDBJ databases">
        <authorList>
            <person name="Li Z."/>
            <person name="Yang C."/>
        </authorList>
    </citation>
    <scope>NUCLEOTIDE SEQUENCE</scope>
    <source>
        <strain evidence="5">Dzin_1.0</strain>
        <tissue evidence="5">Leaf</tissue>
    </source>
</reference>
<sequence length="287" mass="32622">MDEDKVPDSTEPDQQDPYHFLPVDPFNMNSQVEVNQDSDRQTVHDDLQQRFSSISLSANPQLSASSQSNSLNHAIPENNNITSNSNNFNGMNLMGTVRRPFPSSLSSSYLSKLLENTLQSRDEREVEHLISTVLHNASFEQSLLVHELVCVLEEVPAFKSEILRSLIGNYARLSIQKYSSNVVEKCIKMSDDSEFQIIVNELSRNIIDVLLNEFGNYVIKAAVCRAEGNIFEEICQILRKFENSACVSINKIFVQNVFKVIAQKRRLRFESRFLSGCHTIEVIVMID</sequence>
<dbReference type="EMBL" id="JAGGNH010000002">
    <property type="protein sequence ID" value="KAJ0980263.1"/>
    <property type="molecule type" value="Genomic_DNA"/>
</dbReference>
<feature type="repeat" description="Pumilio" evidence="3">
    <location>
        <begin position="165"/>
        <end position="200"/>
    </location>
</feature>
<evidence type="ECO:0000256" key="1">
    <source>
        <dbReference type="ARBA" id="ARBA00022737"/>
    </source>
</evidence>
<dbReference type="InterPro" id="IPR011989">
    <property type="entry name" value="ARM-like"/>
</dbReference>
<dbReference type="Proteomes" id="UP001085076">
    <property type="component" value="Miscellaneous, Linkage group lg02"/>
</dbReference>
<protein>
    <recommendedName>
        <fullName evidence="7">PUM-HD domain-containing protein</fullName>
    </recommendedName>
</protein>
<dbReference type="SMART" id="SM00025">
    <property type="entry name" value="Pumilio"/>
    <property type="match status" value="2"/>
</dbReference>
<evidence type="ECO:0000313" key="6">
    <source>
        <dbReference type="Proteomes" id="UP001085076"/>
    </source>
</evidence>
<evidence type="ECO:0000313" key="5">
    <source>
        <dbReference type="EMBL" id="KAJ0980263.1"/>
    </source>
</evidence>
<dbReference type="GO" id="GO:0005737">
    <property type="term" value="C:cytoplasm"/>
    <property type="evidence" value="ECO:0007669"/>
    <property type="project" value="TreeGrafter"/>
</dbReference>
<dbReference type="OrthoDB" id="668540at2759"/>
<dbReference type="Gene3D" id="1.25.10.10">
    <property type="entry name" value="Leucine-rich Repeat Variant"/>
    <property type="match status" value="1"/>
</dbReference>
<dbReference type="GO" id="GO:0003729">
    <property type="term" value="F:mRNA binding"/>
    <property type="evidence" value="ECO:0007669"/>
    <property type="project" value="TreeGrafter"/>
</dbReference>
<keyword evidence="2" id="KW-0810">Translation regulation</keyword>
<dbReference type="PANTHER" id="PTHR12537">
    <property type="entry name" value="RNA BINDING PROTEIN PUMILIO-RELATED"/>
    <property type="match status" value="1"/>
</dbReference>
<evidence type="ECO:0008006" key="7">
    <source>
        <dbReference type="Google" id="ProtNLM"/>
    </source>
</evidence>
<dbReference type="Pfam" id="PF00806">
    <property type="entry name" value="PUF"/>
    <property type="match status" value="1"/>
</dbReference>
<dbReference type="SUPFAM" id="SSF48371">
    <property type="entry name" value="ARM repeat"/>
    <property type="match status" value="1"/>
</dbReference>